<feature type="transmembrane region" description="Helical" evidence="7">
    <location>
        <begin position="218"/>
        <end position="237"/>
    </location>
</feature>
<evidence type="ECO:0000256" key="3">
    <source>
        <dbReference type="ARBA" id="ARBA00022475"/>
    </source>
</evidence>
<protein>
    <submittedName>
        <fullName evidence="10">ABC transporter permease</fullName>
    </submittedName>
</protein>
<feature type="transmembrane region" description="Helical" evidence="7">
    <location>
        <begin position="244"/>
        <end position="261"/>
    </location>
</feature>
<dbReference type="EMBL" id="JAUZMY010000017">
    <property type="protein sequence ID" value="MEE2039053.1"/>
    <property type="molecule type" value="Genomic_DNA"/>
</dbReference>
<evidence type="ECO:0000256" key="8">
    <source>
        <dbReference type="SAM" id="MobiDB-lite"/>
    </source>
</evidence>
<evidence type="ECO:0000256" key="1">
    <source>
        <dbReference type="ARBA" id="ARBA00004651"/>
    </source>
</evidence>
<reference evidence="10 11" key="1">
    <citation type="submission" date="2023-08" db="EMBL/GenBank/DDBJ databases">
        <authorList>
            <person name="Girao M."/>
            <person name="Carvalho M.F."/>
        </authorList>
    </citation>
    <scope>NUCLEOTIDE SEQUENCE [LARGE SCALE GENOMIC DNA]</scope>
    <source>
        <strain evidence="10 11">CT-R113</strain>
    </source>
</reference>
<evidence type="ECO:0000256" key="5">
    <source>
        <dbReference type="ARBA" id="ARBA00022989"/>
    </source>
</evidence>
<comment type="similarity">
    <text evidence="7">Belongs to the binding-protein-dependent transport system permease family.</text>
</comment>
<feature type="transmembrane region" description="Helical" evidence="7">
    <location>
        <begin position="30"/>
        <end position="51"/>
    </location>
</feature>
<dbReference type="Pfam" id="PF00528">
    <property type="entry name" value="BPD_transp_1"/>
    <property type="match status" value="1"/>
</dbReference>
<gene>
    <name evidence="10" type="ORF">Q8791_17705</name>
</gene>
<organism evidence="10 11">
    <name type="scientific">Nocardiopsis codii</name>
    <dbReference type="NCBI Taxonomy" id="3065942"/>
    <lineage>
        <taxon>Bacteria</taxon>
        <taxon>Bacillati</taxon>
        <taxon>Actinomycetota</taxon>
        <taxon>Actinomycetes</taxon>
        <taxon>Streptosporangiales</taxon>
        <taxon>Nocardiopsidaceae</taxon>
        <taxon>Nocardiopsis</taxon>
    </lineage>
</organism>
<comment type="caution">
    <text evidence="10">The sequence shown here is derived from an EMBL/GenBank/DDBJ whole genome shotgun (WGS) entry which is preliminary data.</text>
</comment>
<dbReference type="SUPFAM" id="SSF161098">
    <property type="entry name" value="MetI-like"/>
    <property type="match status" value="1"/>
</dbReference>
<evidence type="ECO:0000313" key="10">
    <source>
        <dbReference type="EMBL" id="MEE2039053.1"/>
    </source>
</evidence>
<feature type="transmembrane region" description="Helical" evidence="7">
    <location>
        <begin position="149"/>
        <end position="170"/>
    </location>
</feature>
<dbReference type="CDD" id="cd06261">
    <property type="entry name" value="TM_PBP2"/>
    <property type="match status" value="1"/>
</dbReference>
<feature type="region of interest" description="Disordered" evidence="8">
    <location>
        <begin position="1"/>
        <end position="21"/>
    </location>
</feature>
<evidence type="ECO:0000256" key="4">
    <source>
        <dbReference type="ARBA" id="ARBA00022692"/>
    </source>
</evidence>
<feature type="transmembrane region" description="Helical" evidence="7">
    <location>
        <begin position="191"/>
        <end position="212"/>
    </location>
</feature>
<keyword evidence="4 7" id="KW-0812">Transmembrane</keyword>
<keyword evidence="2 7" id="KW-0813">Transport</keyword>
<comment type="subcellular location">
    <subcellularLocation>
        <location evidence="1 7">Cell membrane</location>
        <topology evidence="1 7">Multi-pass membrane protein</topology>
    </subcellularLocation>
</comment>
<feature type="transmembrane region" description="Helical" evidence="7">
    <location>
        <begin position="89"/>
        <end position="111"/>
    </location>
</feature>
<feature type="domain" description="ABC transmembrane type-1" evidence="9">
    <location>
        <begin position="85"/>
        <end position="265"/>
    </location>
</feature>
<dbReference type="PANTHER" id="PTHR30151:SF16">
    <property type="entry name" value="ABC TRANSPORTER PERMEASE PROTEIN"/>
    <property type="match status" value="1"/>
</dbReference>
<keyword evidence="11" id="KW-1185">Reference proteome</keyword>
<feature type="transmembrane region" description="Helical" evidence="7">
    <location>
        <begin position="123"/>
        <end position="143"/>
    </location>
</feature>
<dbReference type="InterPro" id="IPR035906">
    <property type="entry name" value="MetI-like_sf"/>
</dbReference>
<dbReference type="PANTHER" id="PTHR30151">
    <property type="entry name" value="ALKANE SULFONATE ABC TRANSPORTER-RELATED, MEMBRANE SUBUNIT"/>
    <property type="match status" value="1"/>
</dbReference>
<evidence type="ECO:0000256" key="6">
    <source>
        <dbReference type="ARBA" id="ARBA00023136"/>
    </source>
</evidence>
<dbReference type="RefSeq" id="WP_330092830.1">
    <property type="nucleotide sequence ID" value="NZ_JAUZMY010000017.1"/>
</dbReference>
<keyword evidence="6 7" id="KW-0472">Membrane</keyword>
<dbReference type="InterPro" id="IPR000515">
    <property type="entry name" value="MetI-like"/>
</dbReference>
<dbReference type="Gene3D" id="1.10.3720.10">
    <property type="entry name" value="MetI-like"/>
    <property type="match status" value="1"/>
</dbReference>
<keyword evidence="3" id="KW-1003">Cell membrane</keyword>
<keyword evidence="5 7" id="KW-1133">Transmembrane helix</keyword>
<accession>A0ABU7K9X9</accession>
<evidence type="ECO:0000256" key="2">
    <source>
        <dbReference type="ARBA" id="ARBA00022448"/>
    </source>
</evidence>
<dbReference type="PROSITE" id="PS50928">
    <property type="entry name" value="ABC_TM1"/>
    <property type="match status" value="1"/>
</dbReference>
<evidence type="ECO:0000256" key="7">
    <source>
        <dbReference type="RuleBase" id="RU363032"/>
    </source>
</evidence>
<evidence type="ECO:0000259" key="9">
    <source>
        <dbReference type="PROSITE" id="PS50928"/>
    </source>
</evidence>
<proteinExistence type="inferred from homology"/>
<dbReference type="Proteomes" id="UP001356095">
    <property type="component" value="Unassembled WGS sequence"/>
</dbReference>
<name>A0ABU7K9X9_9ACTN</name>
<feature type="compositionally biased region" description="Low complexity" evidence="8">
    <location>
        <begin position="7"/>
        <end position="17"/>
    </location>
</feature>
<evidence type="ECO:0000313" key="11">
    <source>
        <dbReference type="Proteomes" id="UP001356095"/>
    </source>
</evidence>
<sequence length="284" mass="30327">MTPDPVPAAGRHAPGGRAARRARRGPRAGFVGPTLWFLLPFVVLVAVWAVIVEVTGVPKRIFPQVDDVALALADMAASGELAEHLGASLYRVLMGSTIAIATGLPFGIALGASPALSAFFSPLLRFSVALAGIAWIPIATLWLGYGDGAVIFIVWNAMFFALAYNTMLGVRRIPTTLLRSARSMGASRWRMFWEVLLPGALPSVVSGLRIGLGYGWRGLVAAEIIASSAGLGYALFLAQKTFSTDVIIASMVIIGVLWLIMDRLLLAPLERRTIERWGMTGGAR</sequence>